<dbReference type="Proteomes" id="UP001596434">
    <property type="component" value="Unassembled WGS sequence"/>
</dbReference>
<dbReference type="RefSeq" id="WP_379703553.1">
    <property type="nucleotide sequence ID" value="NZ_JBHTAT010000001.1"/>
</dbReference>
<dbReference type="Gene3D" id="3.40.50.10900">
    <property type="entry name" value="PAC-like subunit"/>
    <property type="match status" value="1"/>
</dbReference>
<dbReference type="SUPFAM" id="SSF159659">
    <property type="entry name" value="Cgl1923-like"/>
    <property type="match status" value="1"/>
</dbReference>
<sequence length="247" mass="27341">MSTEQSRDPSFRISDRTAPSATVVAGFSAFGLAGLTAADYLVDHLDLERTGHVTADSLPSITPFESGRPRHHSRFFSRPDIDLTVFVNELFLPTWAADPFAEALLDWTDDHDVSEILVLSGIPYAHGPDAHETFYVASDDYREHRLAGTELDPMGKGFLDGVNGALMYRGIESALRTAVFITPVHAQVPDVPAAIRLIEAFDRVYDLGVDAAPLEEFAHNVEQYYQDLATRLAAADERQAPEDRMYM</sequence>
<organism evidence="1 2">
    <name type="scientific">Haloplanus litoreus</name>
    <dbReference type="NCBI Taxonomy" id="767515"/>
    <lineage>
        <taxon>Archaea</taxon>
        <taxon>Methanobacteriati</taxon>
        <taxon>Methanobacteriota</taxon>
        <taxon>Stenosarchaea group</taxon>
        <taxon>Halobacteria</taxon>
        <taxon>Halobacteriales</taxon>
        <taxon>Haloferacaceae</taxon>
        <taxon>Haloplanus</taxon>
    </lineage>
</organism>
<evidence type="ECO:0000313" key="1">
    <source>
        <dbReference type="EMBL" id="MFC7255330.1"/>
    </source>
</evidence>
<comment type="caution">
    <text evidence="1">The sequence shown here is derived from an EMBL/GenBank/DDBJ whole genome shotgun (WGS) entry which is preliminary data.</text>
</comment>
<dbReference type="EMBL" id="JBHTAT010000001">
    <property type="protein sequence ID" value="MFC7255330.1"/>
    <property type="molecule type" value="Genomic_DNA"/>
</dbReference>
<gene>
    <name evidence="1" type="ORF">ACFQKE_08490</name>
</gene>
<keyword evidence="2" id="KW-1185">Reference proteome</keyword>
<dbReference type="Pfam" id="PF09754">
    <property type="entry name" value="PAC2"/>
    <property type="match status" value="1"/>
</dbReference>
<dbReference type="InterPro" id="IPR019151">
    <property type="entry name" value="Proteasome_assmbl_chaperone_2"/>
</dbReference>
<dbReference type="AlphaFoldDB" id="A0ABD5ZY55"/>
<dbReference type="GeneID" id="96953682"/>
<evidence type="ECO:0000313" key="2">
    <source>
        <dbReference type="Proteomes" id="UP001596434"/>
    </source>
</evidence>
<accession>A0ABD5ZY55</accession>
<keyword evidence="1" id="KW-0647">Proteasome</keyword>
<name>A0ABD5ZY55_9EURY</name>
<dbReference type="GO" id="GO:0000502">
    <property type="term" value="C:proteasome complex"/>
    <property type="evidence" value="ECO:0007669"/>
    <property type="project" value="UniProtKB-KW"/>
</dbReference>
<reference evidence="1 2" key="1">
    <citation type="journal article" date="2019" name="Int. J. Syst. Evol. Microbiol.">
        <title>The Global Catalogue of Microorganisms (GCM) 10K type strain sequencing project: providing services to taxonomists for standard genome sequencing and annotation.</title>
        <authorList>
            <consortium name="The Broad Institute Genomics Platform"/>
            <consortium name="The Broad Institute Genome Sequencing Center for Infectious Disease"/>
            <person name="Wu L."/>
            <person name="Ma J."/>
        </authorList>
    </citation>
    <scope>NUCLEOTIDE SEQUENCE [LARGE SCALE GENOMIC DNA]</scope>
    <source>
        <strain evidence="1 2">GX21</strain>
    </source>
</reference>
<protein>
    <submittedName>
        <fullName evidence="1">Proteasome assembly chaperone family protein</fullName>
    </submittedName>
</protein>
<dbReference type="InterPro" id="IPR038389">
    <property type="entry name" value="PSMG2_sf"/>
</dbReference>
<dbReference type="PANTHER" id="PTHR35610">
    <property type="entry name" value="3-ISOPROPYLMALATE DEHYDRATASE-RELATED"/>
    <property type="match status" value="1"/>
</dbReference>
<proteinExistence type="predicted"/>